<proteinExistence type="predicted"/>
<name>A0A151HJS1_TOXGO</name>
<protein>
    <submittedName>
        <fullName evidence="2">Uncharacterized protein</fullName>
    </submittedName>
</protein>
<accession>A0A151HJS1</accession>
<dbReference type="AlphaFoldDB" id="A0A151HJS1"/>
<evidence type="ECO:0000313" key="3">
    <source>
        <dbReference type="Proteomes" id="UP000075225"/>
    </source>
</evidence>
<evidence type="ECO:0000256" key="1">
    <source>
        <dbReference type="SAM" id="MobiDB-lite"/>
    </source>
</evidence>
<organism evidence="2 3">
    <name type="scientific">Toxoplasma gondii TgCatPRC2</name>
    <dbReference type="NCBI Taxonomy" id="1130821"/>
    <lineage>
        <taxon>Eukaryota</taxon>
        <taxon>Sar</taxon>
        <taxon>Alveolata</taxon>
        <taxon>Apicomplexa</taxon>
        <taxon>Conoidasida</taxon>
        <taxon>Coccidia</taxon>
        <taxon>Eucoccidiorida</taxon>
        <taxon>Eimeriorina</taxon>
        <taxon>Sarcocystidae</taxon>
        <taxon>Toxoplasma</taxon>
    </lineage>
</organism>
<dbReference type="Proteomes" id="UP000075225">
    <property type="component" value="Unassembled WGS sequence"/>
</dbReference>
<dbReference type="VEuPathDB" id="ToxoDB:TGPRC2_289280E"/>
<evidence type="ECO:0000313" key="2">
    <source>
        <dbReference type="EMBL" id="KYK69521.1"/>
    </source>
</evidence>
<feature type="region of interest" description="Disordered" evidence="1">
    <location>
        <begin position="1"/>
        <end position="24"/>
    </location>
</feature>
<gene>
    <name evidence="2" type="ORF">TGPRC2_289280E</name>
</gene>
<reference evidence="3" key="1">
    <citation type="submission" date="2016-03" db="EMBL/GenBank/DDBJ databases">
        <authorList>
            <person name="Sibley D."/>
            <person name="Venepally P."/>
            <person name="Karamycheva S."/>
            <person name="Hadjithomas M."/>
            <person name="Khan A."/>
            <person name="Brunk B."/>
            <person name="Roos D."/>
            <person name="Caler E."/>
            <person name="Lorenzi H."/>
        </authorList>
    </citation>
    <scope>NUCLEOTIDE SEQUENCE [LARGE SCALE GENOMIC DNA]</scope>
    <source>
        <strain evidence="3">TgCatPRC2</strain>
    </source>
</reference>
<feature type="non-terminal residue" evidence="2">
    <location>
        <position position="1"/>
    </location>
</feature>
<sequence>AAVPDSEGGRPEGPSETAGKNTAA</sequence>
<comment type="caution">
    <text evidence="2">The sequence shown here is derived from an EMBL/GenBank/DDBJ whole genome shotgun (WGS) entry which is preliminary data.</text>
</comment>
<feature type="non-terminal residue" evidence="2">
    <location>
        <position position="24"/>
    </location>
</feature>
<dbReference type="EMBL" id="AHZP02000779">
    <property type="protein sequence ID" value="KYK69521.1"/>
    <property type="molecule type" value="Genomic_DNA"/>
</dbReference>